<dbReference type="EMBL" id="CAJEWN010000021">
    <property type="protein sequence ID" value="CAD2138296.1"/>
    <property type="molecule type" value="Genomic_DNA"/>
</dbReference>
<keyword evidence="3" id="KW-0963">Cytoplasm</keyword>
<dbReference type="Gene3D" id="1.10.750.20">
    <property type="entry name" value="SOCS box"/>
    <property type="match status" value="1"/>
</dbReference>
<dbReference type="InterPro" id="IPR001870">
    <property type="entry name" value="B30.2/SPRY"/>
</dbReference>
<organism evidence="8 9">
    <name type="scientific">Meloidogyne enterolobii</name>
    <name type="common">Root-knot nematode worm</name>
    <name type="synonym">Meloidogyne mayaguensis</name>
    <dbReference type="NCBI Taxonomy" id="390850"/>
    <lineage>
        <taxon>Eukaryota</taxon>
        <taxon>Metazoa</taxon>
        <taxon>Ecdysozoa</taxon>
        <taxon>Nematoda</taxon>
        <taxon>Chromadorea</taxon>
        <taxon>Rhabditida</taxon>
        <taxon>Tylenchina</taxon>
        <taxon>Tylenchomorpha</taxon>
        <taxon>Tylenchoidea</taxon>
        <taxon>Meloidogynidae</taxon>
        <taxon>Meloidogyninae</taxon>
        <taxon>Meloidogyne</taxon>
    </lineage>
</organism>
<dbReference type="SUPFAM" id="SSF49899">
    <property type="entry name" value="Concanavalin A-like lectins/glucanases"/>
    <property type="match status" value="1"/>
</dbReference>
<evidence type="ECO:0000256" key="4">
    <source>
        <dbReference type="SAM" id="MobiDB-lite"/>
    </source>
</evidence>
<dbReference type="Pfam" id="PF07525">
    <property type="entry name" value="SOCS_box"/>
    <property type="match status" value="1"/>
</dbReference>
<dbReference type="PROSITE" id="PS50188">
    <property type="entry name" value="B302_SPRY"/>
    <property type="match status" value="1"/>
</dbReference>
<dbReference type="Gene3D" id="2.60.120.920">
    <property type="match status" value="1"/>
</dbReference>
<proteinExistence type="inferred from homology"/>
<feature type="domain" description="SOCS box" evidence="7">
    <location>
        <begin position="541"/>
        <end position="581"/>
    </location>
</feature>
<dbReference type="GO" id="GO:0043161">
    <property type="term" value="P:proteasome-mediated ubiquitin-dependent protein catabolic process"/>
    <property type="evidence" value="ECO:0007669"/>
    <property type="project" value="TreeGrafter"/>
</dbReference>
<dbReference type="InterPro" id="IPR003877">
    <property type="entry name" value="SPRY_dom"/>
</dbReference>
<accession>A0A6V7TXV4</accession>
<dbReference type="CDD" id="cd12906">
    <property type="entry name" value="SPRY_SOCS1-2-4"/>
    <property type="match status" value="1"/>
</dbReference>
<name>A0A6V7TXV4_MELEN</name>
<feature type="domain" description="B30.2/SPRY" evidence="6">
    <location>
        <begin position="331"/>
        <end position="539"/>
    </location>
</feature>
<evidence type="ECO:0000256" key="1">
    <source>
        <dbReference type="ARBA" id="ARBA00004496"/>
    </source>
</evidence>
<feature type="signal peptide" evidence="5">
    <location>
        <begin position="1"/>
        <end position="23"/>
    </location>
</feature>
<dbReference type="InterPro" id="IPR043136">
    <property type="entry name" value="B30.2/SPRY_sf"/>
</dbReference>
<feature type="compositionally biased region" description="Low complexity" evidence="4">
    <location>
        <begin position="283"/>
        <end position="295"/>
    </location>
</feature>
<dbReference type="AlphaFoldDB" id="A0A6V7TXV4"/>
<evidence type="ECO:0000256" key="2">
    <source>
        <dbReference type="ARBA" id="ARBA00010910"/>
    </source>
</evidence>
<feature type="compositionally biased region" description="Polar residues" evidence="4">
    <location>
        <begin position="122"/>
        <end position="131"/>
    </location>
</feature>
<comment type="subcellular location">
    <subcellularLocation>
        <location evidence="1">Cytoplasm</location>
    </subcellularLocation>
</comment>
<feature type="region of interest" description="Disordered" evidence="4">
    <location>
        <begin position="45"/>
        <end position="80"/>
    </location>
</feature>
<feature type="region of interest" description="Disordered" evidence="4">
    <location>
        <begin position="244"/>
        <end position="297"/>
    </location>
</feature>
<keyword evidence="5" id="KW-0732">Signal</keyword>
<dbReference type="PROSITE" id="PS50225">
    <property type="entry name" value="SOCS"/>
    <property type="match status" value="1"/>
</dbReference>
<dbReference type="InterPro" id="IPR013320">
    <property type="entry name" value="ConA-like_dom_sf"/>
</dbReference>
<feature type="compositionally biased region" description="Acidic residues" evidence="4">
    <location>
        <begin position="260"/>
        <end position="271"/>
    </location>
</feature>
<dbReference type="Proteomes" id="UP000580250">
    <property type="component" value="Unassembled WGS sequence"/>
</dbReference>
<evidence type="ECO:0000313" key="8">
    <source>
        <dbReference type="EMBL" id="CAD2138296.1"/>
    </source>
</evidence>
<dbReference type="PANTHER" id="PTHR12245:SF11">
    <property type="entry name" value="PROTEIN GUSTAVUS"/>
    <property type="match status" value="1"/>
</dbReference>
<reference evidence="8 9" key="1">
    <citation type="submission" date="2020-08" db="EMBL/GenBank/DDBJ databases">
        <authorList>
            <person name="Koutsovoulos G."/>
            <person name="Danchin GJ E."/>
        </authorList>
    </citation>
    <scope>NUCLEOTIDE SEQUENCE [LARGE SCALE GENOMIC DNA]</scope>
</reference>
<feature type="region of interest" description="Disordered" evidence="4">
    <location>
        <begin position="122"/>
        <end position="186"/>
    </location>
</feature>
<evidence type="ECO:0000259" key="7">
    <source>
        <dbReference type="PROSITE" id="PS50225"/>
    </source>
</evidence>
<feature type="chain" id="PRO_5028323318" evidence="5">
    <location>
        <begin position="24"/>
        <end position="581"/>
    </location>
</feature>
<dbReference type="GO" id="GO:0019005">
    <property type="term" value="C:SCF ubiquitin ligase complex"/>
    <property type="evidence" value="ECO:0007669"/>
    <property type="project" value="TreeGrafter"/>
</dbReference>
<protein>
    <submittedName>
        <fullName evidence="8">Uncharacterized protein</fullName>
    </submittedName>
</protein>
<evidence type="ECO:0000313" key="9">
    <source>
        <dbReference type="Proteomes" id="UP000580250"/>
    </source>
</evidence>
<dbReference type="SMART" id="SM00969">
    <property type="entry name" value="SOCS_box"/>
    <property type="match status" value="1"/>
</dbReference>
<feature type="compositionally biased region" description="Polar residues" evidence="4">
    <location>
        <begin position="171"/>
        <end position="180"/>
    </location>
</feature>
<feature type="region of interest" description="Disordered" evidence="4">
    <location>
        <begin position="204"/>
        <end position="227"/>
    </location>
</feature>
<evidence type="ECO:0000259" key="6">
    <source>
        <dbReference type="PROSITE" id="PS50188"/>
    </source>
</evidence>
<dbReference type="SMART" id="SM00449">
    <property type="entry name" value="SPRY"/>
    <property type="match status" value="1"/>
</dbReference>
<dbReference type="InterPro" id="IPR001496">
    <property type="entry name" value="SOCS_box"/>
</dbReference>
<dbReference type="Pfam" id="PF00622">
    <property type="entry name" value="SPRY"/>
    <property type="match status" value="1"/>
</dbReference>
<dbReference type="FunFam" id="2.60.120.920:FF:000007">
    <property type="entry name" value="SPRY domain-containing SOCS box protein 1"/>
    <property type="match status" value="1"/>
</dbReference>
<comment type="similarity">
    <text evidence="2">Belongs to the SPSB family.</text>
</comment>
<evidence type="ECO:0000256" key="3">
    <source>
        <dbReference type="ARBA" id="ARBA00022490"/>
    </source>
</evidence>
<gene>
    <name evidence="8" type="ORF">MENT_LOCUS5742</name>
</gene>
<dbReference type="GO" id="GO:0005737">
    <property type="term" value="C:cytoplasm"/>
    <property type="evidence" value="ECO:0007669"/>
    <property type="project" value="UniProtKB-SubCell"/>
</dbReference>
<dbReference type="PANTHER" id="PTHR12245">
    <property type="entry name" value="SPRY DOMAIN CONTAINING SOCS BOX PROTEIN"/>
    <property type="match status" value="1"/>
</dbReference>
<feature type="compositionally biased region" description="Polar residues" evidence="4">
    <location>
        <begin position="139"/>
        <end position="149"/>
    </location>
</feature>
<sequence length="581" mass="65674">MLKENRILLLLLMLTNKWQILLARSTSSSGSGSCLHATTSTAVAESCSSFSPEKKNTTKSNIKTTPQKSPKHLPNSSTEKIKIKEFQKKKLKNQQQINNPNNYFIDDELFGSGKELYTSVETETTGLSSAQSEEKKQRNGSVPKSNGTSKYHHTNKAFQYSPPPLSHHQRQQQPKSTSTPFHLPRRPFLPTPFIAWPPVPISPIKQSLSSSPRRNKTSPLNKQQHSPLRQLLHASLKARNILLSQKSGTSGGEYSRFPESEEGGDSVEEEQPSTSTRRANKTRQPQPQQRQILQQRIRHRSRSISLRPLPLVCPLIFHSSFLEAHQFQEMCTYKLDVILQMPELPLEEVEKYAWNSEDHSVNVYVKPDDKLTMHRHPVAQSSDAIRAKIGFSRGFHVWQIIWPVHQRGTHAAIGVVTKKASLRVAGYSSLIGNDEEGYGWNIVDNKCYHDSANTKGWVYPMQPLQISNGQRDQQQITSFQTPEKIYCILDMDEGKMSFATDTSFLGTAFCGLKGKKLYPAVSAVWGHCEVTIRYIGGLDPEPRQLMDICRRRIRLALGTNGLARVSELNVPPPLKQYLLYN</sequence>
<evidence type="ECO:0000256" key="5">
    <source>
        <dbReference type="SAM" id="SignalP"/>
    </source>
</evidence>
<comment type="caution">
    <text evidence="8">The sequence shown here is derived from an EMBL/GenBank/DDBJ whole genome shotgun (WGS) entry which is preliminary data.</text>
</comment>
<dbReference type="OrthoDB" id="5547302at2759"/>
<dbReference type="CDD" id="cd03716">
    <property type="entry name" value="SOCS_ASB_like"/>
    <property type="match status" value="1"/>
</dbReference>
<dbReference type="InterPro" id="IPR050672">
    <property type="entry name" value="FBXO45-Fsn/SPSB_families"/>
</dbReference>
<dbReference type="FunFam" id="1.10.750.20:FF:000001">
    <property type="entry name" value="Ankyrin repeat and SOCS box containing 1"/>
    <property type="match status" value="1"/>
</dbReference>